<protein>
    <submittedName>
        <fullName evidence="2">Serine/threonine protein phosphatase</fullName>
    </submittedName>
</protein>
<dbReference type="PANTHER" id="PTHR42850">
    <property type="entry name" value="METALLOPHOSPHOESTERASE"/>
    <property type="match status" value="1"/>
</dbReference>
<proteinExistence type="predicted"/>
<dbReference type="GO" id="GO:0110154">
    <property type="term" value="P:RNA decapping"/>
    <property type="evidence" value="ECO:0007669"/>
    <property type="project" value="TreeGrafter"/>
</dbReference>
<dbReference type="GO" id="GO:0005737">
    <property type="term" value="C:cytoplasm"/>
    <property type="evidence" value="ECO:0007669"/>
    <property type="project" value="TreeGrafter"/>
</dbReference>
<reference evidence="2 3" key="1">
    <citation type="submission" date="2019-01" db="EMBL/GenBank/DDBJ databases">
        <authorList>
            <person name="Chen W.-M."/>
        </authorList>
    </citation>
    <scope>NUCLEOTIDE SEQUENCE [LARGE SCALE GENOMIC DNA]</scope>
    <source>
        <strain evidence="2 3">TER-1</strain>
    </source>
</reference>
<dbReference type="Gene3D" id="3.60.21.10">
    <property type="match status" value="1"/>
</dbReference>
<evidence type="ECO:0000259" key="1">
    <source>
        <dbReference type="Pfam" id="PF00149"/>
    </source>
</evidence>
<dbReference type="AlphaFoldDB" id="A0A3S2YLE0"/>
<dbReference type="Pfam" id="PF00149">
    <property type="entry name" value="Metallophos"/>
    <property type="match status" value="1"/>
</dbReference>
<dbReference type="GO" id="GO:0008803">
    <property type="term" value="F:bis(5'-nucleosyl)-tetraphosphatase (symmetrical) activity"/>
    <property type="evidence" value="ECO:0007669"/>
    <property type="project" value="TreeGrafter"/>
</dbReference>
<keyword evidence="3" id="KW-1185">Reference proteome</keyword>
<dbReference type="Proteomes" id="UP000286997">
    <property type="component" value="Unassembled WGS sequence"/>
</dbReference>
<dbReference type="SUPFAM" id="SSF56300">
    <property type="entry name" value="Metallo-dependent phosphatases"/>
    <property type="match status" value="1"/>
</dbReference>
<dbReference type="InterPro" id="IPR029052">
    <property type="entry name" value="Metallo-depent_PP-like"/>
</dbReference>
<gene>
    <name evidence="2" type="ORF">EOE48_26165</name>
</gene>
<feature type="domain" description="Calcineurin-like phosphoesterase" evidence="1">
    <location>
        <begin position="6"/>
        <end position="172"/>
    </location>
</feature>
<name>A0A3S2YLE0_9HYPH</name>
<evidence type="ECO:0000313" key="3">
    <source>
        <dbReference type="Proteomes" id="UP000286997"/>
    </source>
</evidence>
<dbReference type="RefSeq" id="WP_127733819.1">
    <property type="nucleotide sequence ID" value="NZ_SACP01000042.1"/>
</dbReference>
<sequence length="226" mass="24706">MPLTCAIGDPHGRPDLLSAMLDAAAARGVDTVVCLGDYVDKGPDSAGVVRLLRRAQARARVICLAGNHDDMLVQAARDPARHAFWVERGGRATLASYGAWHAPDIPADDLGWLAGLPTLHEDRHRYYVHAGLRPGVPVEPENRHDRLWIREPFHSAGYDFGKHVVHGHARQRSGRPDLHRHRTNLDTDAWRSGILTAGLFDDAVPGGPVDLIVMTGPGHRLPSSRP</sequence>
<evidence type="ECO:0000313" key="2">
    <source>
        <dbReference type="EMBL" id="RVU13775.1"/>
    </source>
</evidence>
<comment type="caution">
    <text evidence="2">The sequence shown here is derived from an EMBL/GenBank/DDBJ whole genome shotgun (WGS) entry which is preliminary data.</text>
</comment>
<accession>A0A3S2YLE0</accession>
<dbReference type="GO" id="GO:0016791">
    <property type="term" value="F:phosphatase activity"/>
    <property type="evidence" value="ECO:0007669"/>
    <property type="project" value="TreeGrafter"/>
</dbReference>
<dbReference type="InterPro" id="IPR004843">
    <property type="entry name" value="Calcineurin-like_PHP"/>
</dbReference>
<dbReference type="InterPro" id="IPR050126">
    <property type="entry name" value="Ap4A_hydrolase"/>
</dbReference>
<organism evidence="2 3">
    <name type="scientific">Methylobacterium oryzihabitans</name>
    <dbReference type="NCBI Taxonomy" id="2499852"/>
    <lineage>
        <taxon>Bacteria</taxon>
        <taxon>Pseudomonadati</taxon>
        <taxon>Pseudomonadota</taxon>
        <taxon>Alphaproteobacteria</taxon>
        <taxon>Hyphomicrobiales</taxon>
        <taxon>Methylobacteriaceae</taxon>
        <taxon>Methylobacterium</taxon>
    </lineage>
</organism>
<dbReference type="OrthoDB" id="9807890at2"/>
<dbReference type="PANTHER" id="PTHR42850:SF4">
    <property type="entry name" value="ZINC-DEPENDENT ENDOPOLYPHOSPHATASE"/>
    <property type="match status" value="1"/>
</dbReference>
<dbReference type="EMBL" id="SACP01000042">
    <property type="protein sequence ID" value="RVU13775.1"/>
    <property type="molecule type" value="Genomic_DNA"/>
</dbReference>